<proteinExistence type="predicted"/>
<dbReference type="KEGG" id="nsh:GXM_04182"/>
<evidence type="ECO:0000313" key="2">
    <source>
        <dbReference type="Proteomes" id="UP000326678"/>
    </source>
</evidence>
<sequence length="46" mass="5237">MTTYFRFEIGEWGMGKNSYNPSLCTDAINRVSPHSHTHIKIVVIAN</sequence>
<name>A0A5P8W278_9NOSO</name>
<dbReference type="Proteomes" id="UP000326678">
    <property type="component" value="Chromosome Gxm1"/>
</dbReference>
<keyword evidence="2" id="KW-1185">Reference proteome</keyword>
<protein>
    <submittedName>
        <fullName evidence="1">Uncharacterized protein</fullName>
    </submittedName>
</protein>
<gene>
    <name evidence="1" type="ORF">GXM_04182</name>
</gene>
<reference evidence="1 2" key="1">
    <citation type="submission" date="2019-10" db="EMBL/GenBank/DDBJ databases">
        <title>Genomic and transcriptomic insights into the perfect genentic adaptation of a filamentous nitrogen-fixing cyanobacterium to rice fields.</title>
        <authorList>
            <person name="Chen Z."/>
        </authorList>
    </citation>
    <scope>NUCLEOTIDE SEQUENCE [LARGE SCALE GENOMIC DNA]</scope>
    <source>
        <strain evidence="1">CCNUC1</strain>
    </source>
</reference>
<dbReference type="AlphaFoldDB" id="A0A5P8W278"/>
<evidence type="ECO:0000313" key="1">
    <source>
        <dbReference type="EMBL" id="QFS46701.1"/>
    </source>
</evidence>
<dbReference type="EMBL" id="CP045226">
    <property type="protein sequence ID" value="QFS46701.1"/>
    <property type="molecule type" value="Genomic_DNA"/>
</dbReference>
<organism evidence="1 2">
    <name type="scientific">Nostoc sphaeroides CCNUC1</name>
    <dbReference type="NCBI Taxonomy" id="2653204"/>
    <lineage>
        <taxon>Bacteria</taxon>
        <taxon>Bacillati</taxon>
        <taxon>Cyanobacteriota</taxon>
        <taxon>Cyanophyceae</taxon>
        <taxon>Nostocales</taxon>
        <taxon>Nostocaceae</taxon>
        <taxon>Nostoc</taxon>
    </lineage>
</organism>
<accession>A0A5P8W278</accession>